<sequence length="256" mass="29384">MYWGATQFDQKHQPEPPSPPKQPEPSSDGGYLVDSGSDGGCQWVVELKYFNKKFIWVHRESLTELLTPAKSLQMTQLVDLLCGPLVKLVEISTDEEIRQAFGIPDDITEEDKWTPIQINTDNSEVPLFNKLCARKRKEIKQKEKMKNVEVEAPPVDNRSIDDLMSFINGENEAQKKSLMHVDFPVKLLSRYIFVKMVLWHNCHLSTFSAVLNCIYGEELLNSLLQFIRRLNQPKVRIRTTKEKANTKLPTNAIKVA</sequence>
<dbReference type="Proteomes" id="UP000245207">
    <property type="component" value="Unassembled WGS sequence"/>
</dbReference>
<dbReference type="InterPro" id="IPR011333">
    <property type="entry name" value="SKP1/BTB/POZ_sf"/>
</dbReference>
<dbReference type="AlphaFoldDB" id="A0A2U1LZN4"/>
<evidence type="ECO:0000313" key="4">
    <source>
        <dbReference type="EMBL" id="PWA54414.1"/>
    </source>
</evidence>
<gene>
    <name evidence="4" type="ORF">CTI12_AA342410</name>
</gene>
<evidence type="ECO:0000256" key="1">
    <source>
        <dbReference type="ARBA" id="ARBA00004906"/>
    </source>
</evidence>
<feature type="domain" description="SKP1 component dimerisation" evidence="3">
    <location>
        <begin position="76"/>
        <end position="111"/>
    </location>
</feature>
<dbReference type="InterPro" id="IPR016072">
    <property type="entry name" value="Skp1_comp_dimer"/>
</dbReference>
<dbReference type="SUPFAM" id="SSF81382">
    <property type="entry name" value="Skp1 dimerisation domain-like"/>
    <property type="match status" value="1"/>
</dbReference>
<reference evidence="4 5" key="1">
    <citation type="journal article" date="2018" name="Mol. Plant">
        <title>The genome of Artemisia annua provides insight into the evolution of Asteraceae family and artemisinin biosynthesis.</title>
        <authorList>
            <person name="Shen Q."/>
            <person name="Zhang L."/>
            <person name="Liao Z."/>
            <person name="Wang S."/>
            <person name="Yan T."/>
            <person name="Shi P."/>
            <person name="Liu M."/>
            <person name="Fu X."/>
            <person name="Pan Q."/>
            <person name="Wang Y."/>
            <person name="Lv Z."/>
            <person name="Lu X."/>
            <person name="Zhang F."/>
            <person name="Jiang W."/>
            <person name="Ma Y."/>
            <person name="Chen M."/>
            <person name="Hao X."/>
            <person name="Li L."/>
            <person name="Tang Y."/>
            <person name="Lv G."/>
            <person name="Zhou Y."/>
            <person name="Sun X."/>
            <person name="Brodelius P.E."/>
            <person name="Rose J.K.C."/>
            <person name="Tang K."/>
        </authorList>
    </citation>
    <scope>NUCLEOTIDE SEQUENCE [LARGE SCALE GENOMIC DNA]</scope>
    <source>
        <strain evidence="5">cv. Huhao1</strain>
        <tissue evidence="4">Leaf</tissue>
    </source>
</reference>
<feature type="region of interest" description="Disordered" evidence="2">
    <location>
        <begin position="1"/>
        <end position="33"/>
    </location>
</feature>
<protein>
    <submittedName>
        <fullName evidence="4">SKP1-like protein 21</fullName>
    </submittedName>
</protein>
<name>A0A2U1LZN4_ARTAN</name>
<comment type="caution">
    <text evidence="4">The sequence shown here is derived from an EMBL/GenBank/DDBJ whole genome shotgun (WGS) entry which is preliminary data.</text>
</comment>
<dbReference type="GO" id="GO:0006511">
    <property type="term" value="P:ubiquitin-dependent protein catabolic process"/>
    <property type="evidence" value="ECO:0007669"/>
    <property type="project" value="InterPro"/>
</dbReference>
<organism evidence="4 5">
    <name type="scientific">Artemisia annua</name>
    <name type="common">Sweet wormwood</name>
    <dbReference type="NCBI Taxonomy" id="35608"/>
    <lineage>
        <taxon>Eukaryota</taxon>
        <taxon>Viridiplantae</taxon>
        <taxon>Streptophyta</taxon>
        <taxon>Embryophyta</taxon>
        <taxon>Tracheophyta</taxon>
        <taxon>Spermatophyta</taxon>
        <taxon>Magnoliopsida</taxon>
        <taxon>eudicotyledons</taxon>
        <taxon>Gunneridae</taxon>
        <taxon>Pentapetalae</taxon>
        <taxon>asterids</taxon>
        <taxon>campanulids</taxon>
        <taxon>Asterales</taxon>
        <taxon>Asteraceae</taxon>
        <taxon>Asteroideae</taxon>
        <taxon>Anthemideae</taxon>
        <taxon>Artemisiinae</taxon>
        <taxon>Artemisia</taxon>
    </lineage>
</organism>
<dbReference type="InterPro" id="IPR036296">
    <property type="entry name" value="SKP1-like_dim_sf"/>
</dbReference>
<dbReference type="STRING" id="35608.A0A2U1LZN4"/>
<evidence type="ECO:0000256" key="2">
    <source>
        <dbReference type="SAM" id="MobiDB-lite"/>
    </source>
</evidence>
<dbReference type="OrthoDB" id="2342932at2759"/>
<evidence type="ECO:0000259" key="3">
    <source>
        <dbReference type="Pfam" id="PF01466"/>
    </source>
</evidence>
<keyword evidence="5" id="KW-1185">Reference proteome</keyword>
<accession>A0A2U1LZN4</accession>
<proteinExistence type="predicted"/>
<comment type="pathway">
    <text evidence="1">Protein modification; protein ubiquitination.</text>
</comment>
<dbReference type="Pfam" id="PF01466">
    <property type="entry name" value="Skp1"/>
    <property type="match status" value="1"/>
</dbReference>
<dbReference type="Gene3D" id="3.30.710.10">
    <property type="entry name" value="Potassium Channel Kv1.1, Chain A"/>
    <property type="match status" value="1"/>
</dbReference>
<dbReference type="EMBL" id="PKPP01007082">
    <property type="protein sequence ID" value="PWA54414.1"/>
    <property type="molecule type" value="Genomic_DNA"/>
</dbReference>
<evidence type="ECO:0000313" key="5">
    <source>
        <dbReference type="Proteomes" id="UP000245207"/>
    </source>
</evidence>